<reference evidence="1 2" key="1">
    <citation type="submission" date="2019-03" db="EMBL/GenBank/DDBJ databases">
        <title>Genomic Encyclopedia of Type Strains, Phase III (KMG-III): the genomes of soil and plant-associated and newly described type strains.</title>
        <authorList>
            <person name="Whitman W."/>
        </authorList>
    </citation>
    <scope>NUCLEOTIDE SEQUENCE [LARGE SCALE GENOMIC DNA]</scope>
    <source>
        <strain evidence="1 2">CGMCC 1.7002</strain>
    </source>
</reference>
<dbReference type="AlphaFoldDB" id="A0A4R6VJF8"/>
<gene>
    <name evidence="1" type="ORF">ATL17_2902</name>
</gene>
<protein>
    <submittedName>
        <fullName evidence="1">Uncharacterized protein</fullName>
    </submittedName>
</protein>
<name>A0A4R6VJF8_9HYPH</name>
<proteinExistence type="predicted"/>
<evidence type="ECO:0000313" key="1">
    <source>
        <dbReference type="EMBL" id="TDQ61799.1"/>
    </source>
</evidence>
<comment type="caution">
    <text evidence="1">The sequence shown here is derived from an EMBL/GenBank/DDBJ whole genome shotgun (WGS) entry which is preliminary data.</text>
</comment>
<dbReference type="Proteomes" id="UP000295391">
    <property type="component" value="Unassembled WGS sequence"/>
</dbReference>
<keyword evidence="2" id="KW-1185">Reference proteome</keyword>
<organism evidence="1 2">
    <name type="scientific">Maritalea mobilis</name>
    <dbReference type="NCBI Taxonomy" id="483324"/>
    <lineage>
        <taxon>Bacteria</taxon>
        <taxon>Pseudomonadati</taxon>
        <taxon>Pseudomonadota</taxon>
        <taxon>Alphaproteobacteria</taxon>
        <taxon>Hyphomicrobiales</taxon>
        <taxon>Devosiaceae</taxon>
        <taxon>Maritalea</taxon>
    </lineage>
</organism>
<accession>A0A4R6VJF8</accession>
<sequence>MPEIHIFLKPFLTMAKAVHEIQASGEKTGCKTIGERIVSGLNNLPTSQRG</sequence>
<dbReference type="EMBL" id="SNYR01000003">
    <property type="protein sequence ID" value="TDQ61799.1"/>
    <property type="molecule type" value="Genomic_DNA"/>
</dbReference>
<evidence type="ECO:0000313" key="2">
    <source>
        <dbReference type="Proteomes" id="UP000295391"/>
    </source>
</evidence>